<evidence type="ECO:0000256" key="5">
    <source>
        <dbReference type="ARBA" id="ARBA00093776"/>
    </source>
</evidence>
<feature type="region of interest" description="Disordered" evidence="6">
    <location>
        <begin position="201"/>
        <end position="228"/>
    </location>
</feature>
<dbReference type="InterPro" id="IPR059010">
    <property type="entry name" value="TMEM179-179B"/>
</dbReference>
<evidence type="ECO:0000256" key="2">
    <source>
        <dbReference type="ARBA" id="ARBA00022692"/>
    </source>
</evidence>
<evidence type="ECO:0000256" key="6">
    <source>
        <dbReference type="SAM" id="MobiDB-lite"/>
    </source>
</evidence>
<dbReference type="EMBL" id="JW877946">
    <property type="protein sequence ID" value="AFP10463.1"/>
    <property type="molecule type" value="mRNA"/>
</dbReference>
<dbReference type="PANTHER" id="PTHR31056">
    <property type="entry name" value="TRANSMEMBRANE PROTEIN 179B"/>
    <property type="match status" value="1"/>
</dbReference>
<evidence type="ECO:0000256" key="7">
    <source>
        <dbReference type="SAM" id="Phobius"/>
    </source>
</evidence>
<reference evidence="8" key="1">
    <citation type="journal article" date="2014" name="Nature">
        <title>Elephant shark genome provides unique insights into gnathostome evolution.</title>
        <authorList>
            <consortium name="International Elephant Shark Genome Sequencing Consortium"/>
            <person name="Venkatesh B."/>
            <person name="Lee A.P."/>
            <person name="Ravi V."/>
            <person name="Maurya A.K."/>
            <person name="Lian M.M."/>
            <person name="Swann J.B."/>
            <person name="Ohta Y."/>
            <person name="Flajnik M.F."/>
            <person name="Sutoh Y."/>
            <person name="Kasahara M."/>
            <person name="Hoon S."/>
            <person name="Gangu V."/>
            <person name="Roy S.W."/>
            <person name="Irimia M."/>
            <person name="Korzh V."/>
            <person name="Kondrychyn I."/>
            <person name="Lim Z.W."/>
            <person name="Tay B.H."/>
            <person name="Tohari S."/>
            <person name="Kong K.W."/>
            <person name="Ho S."/>
            <person name="Lorente-Galdos B."/>
            <person name="Quilez J."/>
            <person name="Marques-Bonet T."/>
            <person name="Raney B.J."/>
            <person name="Ingham P.W."/>
            <person name="Tay A."/>
            <person name="Hillier L.W."/>
            <person name="Minx P."/>
            <person name="Boehm T."/>
            <person name="Wilson R.K."/>
            <person name="Brenner S."/>
            <person name="Warren W.C."/>
        </authorList>
    </citation>
    <scope>NUCLEOTIDE SEQUENCE</scope>
    <source>
        <tissue evidence="8">Intestine</tissue>
    </source>
</reference>
<feature type="transmembrane region" description="Helical" evidence="7">
    <location>
        <begin position="12"/>
        <end position="31"/>
    </location>
</feature>
<comment type="subcellular location">
    <subcellularLocation>
        <location evidence="1">Membrane</location>
        <topology evidence="1">Multi-pass membrane protein</topology>
    </subcellularLocation>
</comment>
<comment type="similarity">
    <text evidence="5">Belongs to the TMEM179 family.</text>
</comment>
<evidence type="ECO:0000313" key="8">
    <source>
        <dbReference type="EMBL" id="AFP10463.1"/>
    </source>
</evidence>
<evidence type="ECO:0000256" key="4">
    <source>
        <dbReference type="ARBA" id="ARBA00023136"/>
    </source>
</evidence>
<evidence type="ECO:0000256" key="3">
    <source>
        <dbReference type="ARBA" id="ARBA00022989"/>
    </source>
</evidence>
<protein>
    <submittedName>
        <fullName evidence="8">Transmembrane protein 179B</fullName>
    </submittedName>
</protein>
<proteinExistence type="evidence at transcript level"/>
<accession>V9LD57</accession>
<dbReference type="AlphaFoldDB" id="V9LD57"/>
<feature type="non-terminal residue" evidence="8">
    <location>
        <position position="228"/>
    </location>
</feature>
<name>V9LD57_CALMI</name>
<keyword evidence="2 7" id="KW-0812">Transmembrane</keyword>
<feature type="transmembrane region" description="Helical" evidence="7">
    <location>
        <begin position="170"/>
        <end position="187"/>
    </location>
</feature>
<keyword evidence="3 7" id="KW-1133">Transmembrane helix</keyword>
<dbReference type="InterPro" id="IPR029776">
    <property type="entry name" value="TMEM179B"/>
</dbReference>
<feature type="transmembrane region" description="Helical" evidence="7">
    <location>
        <begin position="105"/>
        <end position="128"/>
    </location>
</feature>
<organism evidence="8">
    <name type="scientific">Callorhinchus milii</name>
    <name type="common">Ghost shark</name>
    <dbReference type="NCBI Taxonomy" id="7868"/>
    <lineage>
        <taxon>Eukaryota</taxon>
        <taxon>Metazoa</taxon>
        <taxon>Chordata</taxon>
        <taxon>Craniata</taxon>
        <taxon>Vertebrata</taxon>
        <taxon>Chondrichthyes</taxon>
        <taxon>Holocephali</taxon>
        <taxon>Chimaeriformes</taxon>
        <taxon>Callorhinchidae</taxon>
        <taxon>Callorhinchus</taxon>
    </lineage>
</organism>
<dbReference type="PANTHER" id="PTHR31056:SF1">
    <property type="entry name" value="TRANSMEMBRANE PROTEIN 179B"/>
    <property type="match status" value="1"/>
</dbReference>
<sequence length="228" mass="25116">MGGLGAALVAELLIYGAAFICGIVTAALITITQGEFGSRCVLYGRGTWNISTGSYRLETRGSDSLCGFISTSSVFIALYCFSSISYFIYAGCLEEGQRSRRWLKVLLPVSGVFLFLLLVCGCLVRVGLNAFCHSLILESGITSCSEAEKKNWTSQYNGSRFYTNFTHAETAVWVNLFLWVLVLALLIRESWKDSGETLLSAADPEWSTSESEPLFTPKPRLPRSEEHT</sequence>
<feature type="transmembrane region" description="Helical" evidence="7">
    <location>
        <begin position="74"/>
        <end position="93"/>
    </location>
</feature>
<evidence type="ECO:0000256" key="1">
    <source>
        <dbReference type="ARBA" id="ARBA00004141"/>
    </source>
</evidence>
<dbReference type="Pfam" id="PF26158">
    <property type="entry name" value="Claudin_TMEM179-179B"/>
    <property type="match status" value="1"/>
</dbReference>
<keyword evidence="4 7" id="KW-0472">Membrane</keyword>